<dbReference type="PANTHER" id="PTHR10655">
    <property type="entry name" value="LYSOPHOSPHOLIPASE-RELATED"/>
    <property type="match status" value="1"/>
</dbReference>
<name>A0ABQ6FX64_9CHLR</name>
<dbReference type="PANTHER" id="PTHR10655:SF17">
    <property type="entry name" value="LYSOPHOSPHOLIPASE-LIKE PROTEIN 1"/>
    <property type="match status" value="1"/>
</dbReference>
<evidence type="ECO:0000259" key="3">
    <source>
        <dbReference type="Pfam" id="PF02230"/>
    </source>
</evidence>
<dbReference type="InterPro" id="IPR003140">
    <property type="entry name" value="PLipase/COase/thioEstase"/>
</dbReference>
<keyword evidence="5" id="KW-1185">Reference proteome</keyword>
<feature type="domain" description="Phospholipase/carboxylesterase/thioesterase" evidence="3">
    <location>
        <begin position="30"/>
        <end position="216"/>
    </location>
</feature>
<dbReference type="Pfam" id="PF02230">
    <property type="entry name" value="Abhydrolase_2"/>
    <property type="match status" value="1"/>
</dbReference>
<evidence type="ECO:0000256" key="2">
    <source>
        <dbReference type="ARBA" id="ARBA00022801"/>
    </source>
</evidence>
<dbReference type="RefSeq" id="WP_338254320.1">
    <property type="nucleotide sequence ID" value="NZ_BSRI01000002.1"/>
</dbReference>
<comment type="caution">
    <text evidence="4">The sequence shown here is derived from an EMBL/GenBank/DDBJ whole genome shotgun (WGS) entry which is preliminary data.</text>
</comment>
<evidence type="ECO:0000313" key="5">
    <source>
        <dbReference type="Proteomes" id="UP001344906"/>
    </source>
</evidence>
<keyword evidence="2" id="KW-0378">Hydrolase</keyword>
<dbReference type="InterPro" id="IPR050565">
    <property type="entry name" value="LYPA1-2/EST-like"/>
</dbReference>
<reference evidence="4 5" key="1">
    <citation type="submission" date="2023-02" db="EMBL/GenBank/DDBJ databases">
        <title>Dictyobacter halimunensis sp. nov., a new member of the class Ktedonobacteria from forest soil in a geothermal area.</title>
        <authorList>
            <person name="Rachmania M.K."/>
            <person name="Ningsih F."/>
            <person name="Sakai Y."/>
            <person name="Yabe S."/>
            <person name="Yokota A."/>
            <person name="Sjamsuridzal W."/>
        </authorList>
    </citation>
    <scope>NUCLEOTIDE SEQUENCE [LARGE SCALE GENOMIC DNA]</scope>
    <source>
        <strain evidence="4 5">S3.2.2.5</strain>
    </source>
</reference>
<evidence type="ECO:0000313" key="4">
    <source>
        <dbReference type="EMBL" id="GLV58188.1"/>
    </source>
</evidence>
<comment type="similarity">
    <text evidence="1">Belongs to the AB hydrolase superfamily. AB hydrolase 2 family.</text>
</comment>
<sequence length="221" mass="23775">MSTNEKNMAGQELAGYVHRFIPASEAAVGQRPAPTLLLLHGTGGTEEDLLSLGNMLFPGAAMLSPRGNVLEDGMARFFRRLAEGIFDLDDLHRRTRELTAFVRAAAETYHFDPSNIIAVGYSNGANIAASMLLSLPDVLRGAILLRPMVPFIPEQLPDLAGTAVFVSAGRMDPIVPQAQTEQLIQLLQQAGASVHANWLNGGHGIGLEDVRAARAWLITNL</sequence>
<evidence type="ECO:0000256" key="1">
    <source>
        <dbReference type="ARBA" id="ARBA00006499"/>
    </source>
</evidence>
<accession>A0ABQ6FX64</accession>
<organism evidence="4 5">
    <name type="scientific">Dictyobacter halimunensis</name>
    <dbReference type="NCBI Taxonomy" id="3026934"/>
    <lineage>
        <taxon>Bacteria</taxon>
        <taxon>Bacillati</taxon>
        <taxon>Chloroflexota</taxon>
        <taxon>Ktedonobacteria</taxon>
        <taxon>Ktedonobacterales</taxon>
        <taxon>Dictyobacteraceae</taxon>
        <taxon>Dictyobacter</taxon>
    </lineage>
</organism>
<dbReference type="SUPFAM" id="SSF53474">
    <property type="entry name" value="alpha/beta-Hydrolases"/>
    <property type="match status" value="1"/>
</dbReference>
<proteinExistence type="inferred from homology"/>
<gene>
    <name evidence="4" type="ORF">KDH_50220</name>
</gene>
<dbReference type="Gene3D" id="3.40.50.1820">
    <property type="entry name" value="alpha/beta hydrolase"/>
    <property type="match status" value="1"/>
</dbReference>
<dbReference type="InterPro" id="IPR029058">
    <property type="entry name" value="AB_hydrolase_fold"/>
</dbReference>
<dbReference type="EMBL" id="BSRI01000002">
    <property type="protein sequence ID" value="GLV58188.1"/>
    <property type="molecule type" value="Genomic_DNA"/>
</dbReference>
<dbReference type="Proteomes" id="UP001344906">
    <property type="component" value="Unassembled WGS sequence"/>
</dbReference>
<protein>
    <submittedName>
        <fullName evidence="4">Phospholipase/carboxylesterase</fullName>
    </submittedName>
</protein>